<feature type="region of interest" description="Disordered" evidence="1">
    <location>
        <begin position="384"/>
        <end position="453"/>
    </location>
</feature>
<feature type="region of interest" description="Disordered" evidence="1">
    <location>
        <begin position="312"/>
        <end position="334"/>
    </location>
</feature>
<feature type="compositionally biased region" description="Polar residues" evidence="1">
    <location>
        <begin position="280"/>
        <end position="289"/>
    </location>
</feature>
<accession>A0AAN7Q387</accession>
<keyword evidence="3" id="KW-1185">Reference proteome</keyword>
<dbReference type="AlphaFoldDB" id="A0AAN7Q387"/>
<dbReference type="Proteomes" id="UP001353858">
    <property type="component" value="Unassembled WGS sequence"/>
</dbReference>
<feature type="compositionally biased region" description="Basic and acidic residues" evidence="1">
    <location>
        <begin position="316"/>
        <end position="334"/>
    </location>
</feature>
<dbReference type="EMBL" id="JARPUR010000004">
    <property type="protein sequence ID" value="KAK4877895.1"/>
    <property type="molecule type" value="Genomic_DNA"/>
</dbReference>
<feature type="compositionally biased region" description="Basic and acidic residues" evidence="1">
    <location>
        <begin position="177"/>
        <end position="188"/>
    </location>
</feature>
<feature type="compositionally biased region" description="Basic and acidic residues" evidence="1">
    <location>
        <begin position="399"/>
        <end position="431"/>
    </location>
</feature>
<name>A0AAN7Q387_9COLE</name>
<protein>
    <recommendedName>
        <fullName evidence="4">PID domain-containing protein</fullName>
    </recommendedName>
</protein>
<comment type="caution">
    <text evidence="2">The sequence shown here is derived from an EMBL/GenBank/DDBJ whole genome shotgun (WGS) entry which is preliminary data.</text>
</comment>
<dbReference type="Gene3D" id="2.30.29.30">
    <property type="entry name" value="Pleckstrin-homology domain (PH domain)/Phosphotyrosine-binding domain (PTB)"/>
    <property type="match status" value="1"/>
</dbReference>
<evidence type="ECO:0000313" key="2">
    <source>
        <dbReference type="EMBL" id="KAK4877895.1"/>
    </source>
</evidence>
<proteinExistence type="predicted"/>
<sequence length="649" mass="76290">MALRLRKDIKKSSYYVWFLGAKESKGLRGSEYVLPVIQHLVEREKDVEPFKVTLQISHKGLKIVQNIVTHGTKSSKPKNETIKHFIPHNTITCVYQQDDIIACILLLFNPVTKCPLHVHAYRCDSLETATLLKQQLQTLIERPENQKKFGEIENRLKTPKEVKKVESSSSDTGTSTRESESSEERFSNDRVATLYDSVAAELRAKLKKNDEPILLPPRDYDTVHRQKGNLTGIELRRCLNASIVGQNAKSGRKIDSSGGSSGIGSDLPPSPESPDAPDTRFNTIDNQSTSDEEWNTDMADSTLYLMHGSSEMSFPRSEKYQKAETKAPERYVSRSKEDKHKLLYNEKPIERKKYVDDWNEKDRRYSREKFIENFAYEEYDREYRDPPMPRARQNVRQNDWQKKMVRQDSGIERYSDKMSRSTEYLLEDRKRIGLRQRSPSPIDNETPRERFKDAKEKFLLLEKERLEEQERLRKEAPISPTRKERHFISRHARYEKYFDDDDDKPEPAPRSLQHERYQKESSSERYRNDKYDPKRRSMFCLLEEEHKKNSTEIARELKRRSYMENNNYEEDFYRSKKIDGYHPKMPELDQDELKYIQSQKTRAAGYRHSYAEPKLKLEKSKKIFPDVLQRTNSSVSNSGRVGLASIHPY</sequence>
<evidence type="ECO:0000313" key="3">
    <source>
        <dbReference type="Proteomes" id="UP001353858"/>
    </source>
</evidence>
<dbReference type="PANTHER" id="PTHR41148:SF1">
    <property type="entry name" value="LP09875P"/>
    <property type="match status" value="1"/>
</dbReference>
<organism evidence="2 3">
    <name type="scientific">Aquatica leii</name>
    <dbReference type="NCBI Taxonomy" id="1421715"/>
    <lineage>
        <taxon>Eukaryota</taxon>
        <taxon>Metazoa</taxon>
        <taxon>Ecdysozoa</taxon>
        <taxon>Arthropoda</taxon>
        <taxon>Hexapoda</taxon>
        <taxon>Insecta</taxon>
        <taxon>Pterygota</taxon>
        <taxon>Neoptera</taxon>
        <taxon>Endopterygota</taxon>
        <taxon>Coleoptera</taxon>
        <taxon>Polyphaga</taxon>
        <taxon>Elateriformia</taxon>
        <taxon>Elateroidea</taxon>
        <taxon>Lampyridae</taxon>
        <taxon>Luciolinae</taxon>
        <taxon>Aquatica</taxon>
    </lineage>
</organism>
<feature type="compositionally biased region" description="Low complexity" evidence="1">
    <location>
        <begin position="167"/>
        <end position="176"/>
    </location>
</feature>
<feature type="compositionally biased region" description="Basic and acidic residues" evidence="1">
    <location>
        <begin position="512"/>
        <end position="530"/>
    </location>
</feature>
<evidence type="ECO:0008006" key="4">
    <source>
        <dbReference type="Google" id="ProtNLM"/>
    </source>
</evidence>
<dbReference type="SUPFAM" id="SSF50729">
    <property type="entry name" value="PH domain-like"/>
    <property type="match status" value="1"/>
</dbReference>
<feature type="compositionally biased region" description="Basic and acidic residues" evidence="1">
    <location>
        <begin position="150"/>
        <end position="166"/>
    </location>
</feature>
<dbReference type="InterPro" id="IPR011993">
    <property type="entry name" value="PH-like_dom_sf"/>
</dbReference>
<feature type="region of interest" description="Disordered" evidence="1">
    <location>
        <begin position="248"/>
        <end position="296"/>
    </location>
</feature>
<reference evidence="3" key="1">
    <citation type="submission" date="2023-01" db="EMBL/GenBank/DDBJ databases">
        <title>Key to firefly adult light organ development and bioluminescence: homeobox transcription factors regulate luciferase expression and transportation to peroxisome.</title>
        <authorList>
            <person name="Fu X."/>
        </authorList>
    </citation>
    <scope>NUCLEOTIDE SEQUENCE [LARGE SCALE GENOMIC DNA]</scope>
</reference>
<dbReference type="PANTHER" id="PTHR41148">
    <property type="entry name" value="LP09875P"/>
    <property type="match status" value="1"/>
</dbReference>
<evidence type="ECO:0000256" key="1">
    <source>
        <dbReference type="SAM" id="MobiDB-lite"/>
    </source>
</evidence>
<gene>
    <name evidence="2" type="ORF">RN001_010401</name>
</gene>
<feature type="region of interest" description="Disordered" evidence="1">
    <location>
        <begin position="150"/>
        <end position="188"/>
    </location>
</feature>
<feature type="region of interest" description="Disordered" evidence="1">
    <location>
        <begin position="494"/>
        <end position="530"/>
    </location>
</feature>